<dbReference type="InterPro" id="IPR000504">
    <property type="entry name" value="RRM_dom"/>
</dbReference>
<dbReference type="EMBL" id="JBAMMX010000006">
    <property type="protein sequence ID" value="KAK6937841.1"/>
    <property type="molecule type" value="Genomic_DNA"/>
</dbReference>
<evidence type="ECO:0000259" key="5">
    <source>
        <dbReference type="PROSITE" id="PS50177"/>
    </source>
</evidence>
<dbReference type="Proteomes" id="UP001370490">
    <property type="component" value="Unassembled WGS sequence"/>
</dbReference>
<evidence type="ECO:0000313" key="7">
    <source>
        <dbReference type="Proteomes" id="UP001370490"/>
    </source>
</evidence>
<dbReference type="AlphaFoldDB" id="A0AAN8VXX9"/>
<dbReference type="GO" id="GO:0003729">
    <property type="term" value="F:mRNA binding"/>
    <property type="evidence" value="ECO:0007669"/>
    <property type="project" value="TreeGrafter"/>
</dbReference>
<dbReference type="PANTHER" id="PTHR10693:SF20">
    <property type="entry name" value="AT27578P"/>
    <property type="match status" value="1"/>
</dbReference>
<dbReference type="Gene3D" id="3.30.70.330">
    <property type="match status" value="1"/>
</dbReference>
<feature type="region of interest" description="Disordered" evidence="3">
    <location>
        <begin position="360"/>
        <end position="462"/>
    </location>
</feature>
<dbReference type="GO" id="GO:0005829">
    <property type="term" value="C:cytosol"/>
    <property type="evidence" value="ECO:0007669"/>
    <property type="project" value="TreeGrafter"/>
</dbReference>
<dbReference type="FunFam" id="3.10.450.50:FF:000003">
    <property type="entry name" value="Nuclear transport factor 2 family protein"/>
    <property type="match status" value="1"/>
</dbReference>
<dbReference type="InterPro" id="IPR012677">
    <property type="entry name" value="Nucleotide-bd_a/b_plait_sf"/>
</dbReference>
<feature type="compositionally biased region" description="Low complexity" evidence="3">
    <location>
        <begin position="263"/>
        <end position="273"/>
    </location>
</feature>
<dbReference type="Pfam" id="PF02136">
    <property type="entry name" value="NTF2"/>
    <property type="match status" value="1"/>
</dbReference>
<dbReference type="InterPro" id="IPR035979">
    <property type="entry name" value="RBD_domain_sf"/>
</dbReference>
<dbReference type="PROSITE" id="PS50102">
    <property type="entry name" value="RRM"/>
    <property type="match status" value="1"/>
</dbReference>
<reference evidence="6 7" key="1">
    <citation type="submission" date="2023-12" db="EMBL/GenBank/DDBJ databases">
        <title>A high-quality genome assembly for Dillenia turbinata (Dilleniales).</title>
        <authorList>
            <person name="Chanderbali A."/>
        </authorList>
    </citation>
    <scope>NUCLEOTIDE SEQUENCE [LARGE SCALE GENOMIC DNA]</scope>
    <source>
        <strain evidence="6">LSX21</strain>
        <tissue evidence="6">Leaf</tissue>
    </source>
</reference>
<dbReference type="InterPro" id="IPR032710">
    <property type="entry name" value="NTF2-like_dom_sf"/>
</dbReference>
<dbReference type="InterPro" id="IPR018222">
    <property type="entry name" value="Nuclear_transport_factor_2_euk"/>
</dbReference>
<comment type="caution">
    <text evidence="6">The sequence shown here is derived from an EMBL/GenBank/DDBJ whole genome shotgun (WGS) entry which is preliminary data.</text>
</comment>
<gene>
    <name evidence="6" type="ORF">RJ641_031349</name>
</gene>
<feature type="domain" description="NTF2" evidence="5">
    <location>
        <begin position="20"/>
        <end position="136"/>
    </location>
</feature>
<dbReference type="SMART" id="SM00360">
    <property type="entry name" value="RRM"/>
    <property type="match status" value="1"/>
</dbReference>
<dbReference type="InterPro" id="IPR002075">
    <property type="entry name" value="NTF2_dom"/>
</dbReference>
<keyword evidence="1 2" id="KW-0694">RNA-binding</keyword>
<feature type="region of interest" description="Disordered" evidence="3">
    <location>
        <begin position="242"/>
        <end position="294"/>
    </location>
</feature>
<evidence type="ECO:0000256" key="2">
    <source>
        <dbReference type="PROSITE-ProRule" id="PRU00176"/>
    </source>
</evidence>
<dbReference type="SUPFAM" id="SSF54928">
    <property type="entry name" value="RNA-binding domain, RBD"/>
    <property type="match status" value="1"/>
</dbReference>
<dbReference type="Pfam" id="PF00076">
    <property type="entry name" value="RRM_1"/>
    <property type="match status" value="1"/>
</dbReference>
<dbReference type="CDD" id="cd00780">
    <property type="entry name" value="NTF2"/>
    <property type="match status" value="1"/>
</dbReference>
<dbReference type="GO" id="GO:1990904">
    <property type="term" value="C:ribonucleoprotein complex"/>
    <property type="evidence" value="ECO:0007669"/>
    <property type="project" value="TreeGrafter"/>
</dbReference>
<proteinExistence type="predicted"/>
<evidence type="ECO:0000259" key="4">
    <source>
        <dbReference type="PROSITE" id="PS50102"/>
    </source>
</evidence>
<organism evidence="6 7">
    <name type="scientific">Dillenia turbinata</name>
    <dbReference type="NCBI Taxonomy" id="194707"/>
    <lineage>
        <taxon>Eukaryota</taxon>
        <taxon>Viridiplantae</taxon>
        <taxon>Streptophyta</taxon>
        <taxon>Embryophyta</taxon>
        <taxon>Tracheophyta</taxon>
        <taxon>Spermatophyta</taxon>
        <taxon>Magnoliopsida</taxon>
        <taxon>eudicotyledons</taxon>
        <taxon>Gunneridae</taxon>
        <taxon>Pentapetalae</taxon>
        <taxon>Dilleniales</taxon>
        <taxon>Dilleniaceae</taxon>
        <taxon>Dillenia</taxon>
    </lineage>
</organism>
<dbReference type="PANTHER" id="PTHR10693">
    <property type="entry name" value="RAS GTPASE-ACTIVATING PROTEIN-BINDING PROTEIN"/>
    <property type="match status" value="1"/>
</dbReference>
<protein>
    <submittedName>
        <fullName evidence="6">Nuclear transport factor 2 domain</fullName>
    </submittedName>
</protein>
<dbReference type="PROSITE" id="PS50177">
    <property type="entry name" value="NTF2_DOMAIN"/>
    <property type="match status" value="1"/>
</dbReference>
<evidence type="ECO:0000256" key="3">
    <source>
        <dbReference type="SAM" id="MobiDB-lite"/>
    </source>
</evidence>
<accession>A0AAN8VXX9</accession>
<dbReference type="SUPFAM" id="SSF54427">
    <property type="entry name" value="NTF2-like"/>
    <property type="match status" value="1"/>
</dbReference>
<dbReference type="CDD" id="cd00590">
    <property type="entry name" value="RRM_SF"/>
    <property type="match status" value="1"/>
</dbReference>
<dbReference type="Gene3D" id="3.10.450.50">
    <property type="match status" value="1"/>
</dbReference>
<sequence>MAAVQQAGAVPGDVPTAQVVGNAFVHQYYLILHQSPELVFRFYQDVSKLGRPDNNGVMGSVSSMEKINERLLSLNYGKFRAEIRTVDSQDSLGGGVHVLVTGTLIGEDDARRSFTQAFFLAPQDKGYFVLNDIFRYVDDADNYKGNQDVDVEVDAPHTSEEVPSVEENHNSEETLVSEEVHEEVLKPAENEEVVAVEEELPVAKVVESRNESQIVVESKPKAEDTTKKSYAFIVKVMSESNAPMSIPKPAPSRVSQGIQERQVSSAPSPVPVSNGSIPSSVGADDGNGHEGEGDGFSIYIGGLPPNATPAMLEETFKKFGPIKSGGIQVRGNKQQFSFGFVEFEVADAVQRALEESPFHIGGRQAHVETKKASSSRVNKGRYPPGRANGPRNEGARGRGSYGSGRGYMRNDFNNRNEYGNRGSGRGGFQNRTSGSGGRVNRAGGATFNAAAKNMTPRVPAQA</sequence>
<evidence type="ECO:0000313" key="6">
    <source>
        <dbReference type="EMBL" id="KAK6937841.1"/>
    </source>
</evidence>
<dbReference type="InterPro" id="IPR039539">
    <property type="entry name" value="Ras_GTPase_bind_prot"/>
</dbReference>
<feature type="domain" description="RRM" evidence="4">
    <location>
        <begin position="296"/>
        <end position="372"/>
    </location>
</feature>
<evidence type="ECO:0000256" key="1">
    <source>
        <dbReference type="ARBA" id="ARBA00022884"/>
    </source>
</evidence>
<feature type="compositionally biased region" description="Polar residues" evidence="3">
    <location>
        <begin position="253"/>
        <end position="262"/>
    </location>
</feature>
<name>A0AAN8VXX9_9MAGN</name>
<keyword evidence="7" id="KW-1185">Reference proteome</keyword>